<name>A0A2P5CU54_PARAD</name>
<dbReference type="Proteomes" id="UP000237105">
    <property type="component" value="Unassembled WGS sequence"/>
</dbReference>
<feature type="non-terminal residue" evidence="2">
    <location>
        <position position="1"/>
    </location>
</feature>
<keyword evidence="1" id="KW-0812">Transmembrane</keyword>
<evidence type="ECO:0000313" key="2">
    <source>
        <dbReference type="EMBL" id="PON64585.1"/>
    </source>
</evidence>
<proteinExistence type="predicted"/>
<dbReference type="AlphaFoldDB" id="A0A2P5CU54"/>
<organism evidence="2 3">
    <name type="scientific">Parasponia andersonii</name>
    <name type="common">Sponia andersonii</name>
    <dbReference type="NCBI Taxonomy" id="3476"/>
    <lineage>
        <taxon>Eukaryota</taxon>
        <taxon>Viridiplantae</taxon>
        <taxon>Streptophyta</taxon>
        <taxon>Embryophyta</taxon>
        <taxon>Tracheophyta</taxon>
        <taxon>Spermatophyta</taxon>
        <taxon>Magnoliopsida</taxon>
        <taxon>eudicotyledons</taxon>
        <taxon>Gunneridae</taxon>
        <taxon>Pentapetalae</taxon>
        <taxon>rosids</taxon>
        <taxon>fabids</taxon>
        <taxon>Rosales</taxon>
        <taxon>Cannabaceae</taxon>
        <taxon>Parasponia</taxon>
    </lineage>
</organism>
<sequence length="145" mass="17032">SIKEPSLSNKTNVRNLVFTNPKLTNSHFTLLCIRLPFFFFLFSFFLDSIPFPFILFFSLKKKKKTKNKFKNLWEIPISDNYNVRHVYTKQLALADQQLVPMCTRSNLQSHLLLNTRNATPHSPPDLRRRRATTGLLPSLRRPTLR</sequence>
<gene>
    <name evidence="2" type="ORF">PanWU01x14_122970</name>
</gene>
<dbReference type="OrthoDB" id="10399168at2759"/>
<reference evidence="3" key="1">
    <citation type="submission" date="2016-06" db="EMBL/GenBank/DDBJ databases">
        <title>Parallel loss of symbiosis genes in relatives of nitrogen-fixing non-legume Parasponia.</title>
        <authorList>
            <person name="Van Velzen R."/>
            <person name="Holmer R."/>
            <person name="Bu F."/>
            <person name="Rutten L."/>
            <person name="Van Zeijl A."/>
            <person name="Liu W."/>
            <person name="Santuari L."/>
            <person name="Cao Q."/>
            <person name="Sharma T."/>
            <person name="Shen D."/>
            <person name="Roswanjaya Y."/>
            <person name="Wardhani T."/>
            <person name="Kalhor M.S."/>
            <person name="Jansen J."/>
            <person name="Van den Hoogen J."/>
            <person name="Gungor B."/>
            <person name="Hartog M."/>
            <person name="Hontelez J."/>
            <person name="Verver J."/>
            <person name="Yang W.-C."/>
            <person name="Schijlen E."/>
            <person name="Repin R."/>
            <person name="Schilthuizen M."/>
            <person name="Schranz E."/>
            <person name="Heidstra R."/>
            <person name="Miyata K."/>
            <person name="Fedorova E."/>
            <person name="Kohlen W."/>
            <person name="Bisseling T."/>
            <person name="Smit S."/>
            <person name="Geurts R."/>
        </authorList>
    </citation>
    <scope>NUCLEOTIDE SEQUENCE [LARGE SCALE GENOMIC DNA]</scope>
    <source>
        <strain evidence="3">cv. WU1-14</strain>
    </source>
</reference>
<evidence type="ECO:0000256" key="1">
    <source>
        <dbReference type="SAM" id="Phobius"/>
    </source>
</evidence>
<feature type="transmembrane region" description="Helical" evidence="1">
    <location>
        <begin position="37"/>
        <end position="59"/>
    </location>
</feature>
<keyword evidence="1" id="KW-1133">Transmembrane helix</keyword>
<keyword evidence="3" id="KW-1185">Reference proteome</keyword>
<accession>A0A2P5CU54</accession>
<protein>
    <submittedName>
        <fullName evidence="2">Uncharacterized protein</fullName>
    </submittedName>
</protein>
<comment type="caution">
    <text evidence="2">The sequence shown here is derived from an EMBL/GenBank/DDBJ whole genome shotgun (WGS) entry which is preliminary data.</text>
</comment>
<keyword evidence="1" id="KW-0472">Membrane</keyword>
<dbReference type="EMBL" id="JXTB01000094">
    <property type="protein sequence ID" value="PON64585.1"/>
    <property type="molecule type" value="Genomic_DNA"/>
</dbReference>
<evidence type="ECO:0000313" key="3">
    <source>
        <dbReference type="Proteomes" id="UP000237105"/>
    </source>
</evidence>